<dbReference type="Proteomes" id="UP000034320">
    <property type="component" value="Unassembled WGS sequence"/>
</dbReference>
<feature type="transmembrane region" description="Helical" evidence="1">
    <location>
        <begin position="164"/>
        <end position="181"/>
    </location>
</feature>
<evidence type="ECO:0000256" key="1">
    <source>
        <dbReference type="SAM" id="Phobius"/>
    </source>
</evidence>
<dbReference type="EMBL" id="LCDD01000045">
    <property type="protein sequence ID" value="KKS45237.1"/>
    <property type="molecule type" value="Genomic_DNA"/>
</dbReference>
<gene>
    <name evidence="2" type="ORF">UV09_C0045G0003</name>
</gene>
<feature type="transmembrane region" description="Helical" evidence="1">
    <location>
        <begin position="125"/>
        <end position="144"/>
    </location>
</feature>
<feature type="transmembrane region" description="Helical" evidence="1">
    <location>
        <begin position="289"/>
        <end position="310"/>
    </location>
</feature>
<feature type="transmembrane region" description="Helical" evidence="1">
    <location>
        <begin position="99"/>
        <end position="118"/>
    </location>
</feature>
<feature type="transmembrane region" description="Helical" evidence="1">
    <location>
        <begin position="193"/>
        <end position="211"/>
    </location>
</feature>
<protein>
    <submittedName>
        <fullName evidence="2">Uncharacterized protein</fullName>
    </submittedName>
</protein>
<feature type="transmembrane region" description="Helical" evidence="1">
    <location>
        <begin position="246"/>
        <end position="268"/>
    </location>
</feature>
<reference evidence="2 3" key="1">
    <citation type="journal article" date="2015" name="Nature">
        <title>rRNA introns, odd ribosomes, and small enigmatic genomes across a large radiation of phyla.</title>
        <authorList>
            <person name="Brown C.T."/>
            <person name="Hug L.A."/>
            <person name="Thomas B.C."/>
            <person name="Sharon I."/>
            <person name="Castelle C.J."/>
            <person name="Singh A."/>
            <person name="Wilkins M.J."/>
            <person name="Williams K.H."/>
            <person name="Banfield J.F."/>
        </authorList>
    </citation>
    <scope>NUCLEOTIDE SEQUENCE [LARGE SCALE GENOMIC DNA]</scope>
</reference>
<feature type="transmembrane region" description="Helical" evidence="1">
    <location>
        <begin position="322"/>
        <end position="339"/>
    </location>
</feature>
<evidence type="ECO:0000313" key="3">
    <source>
        <dbReference type="Proteomes" id="UP000034320"/>
    </source>
</evidence>
<dbReference type="AlphaFoldDB" id="A0A0G0Z956"/>
<keyword evidence="1" id="KW-0472">Membrane</keyword>
<keyword evidence="1" id="KW-0812">Transmembrane</keyword>
<sequence length="354" mass="40937">MLVTLFLIVFSLLLYFTESVTYSGFITKYFHIHPIFAVLFTCFVLIYQNIGKRISGKWIFFLTISALFSLILSLVLTLIEILTPANYIFSSLHIHPDLSILIGLVLSLYSVLSLNFSFIKKNIRFVLLISPVWLLAFVTAFWLYYPSLYYYFKVEDSAIEYLTFIAYLAAVFFGLRSLGIIIKDSGISGKTKFIYAFLYILITIGSFVIAAEEISWGQRIIGFRTPQDLAFQNQQKEFNFHNSQQFMIYIYHIFALLTFCGASGWVWAKLAIKYFPKSVISKLLKFFSPPWYTVNFFLLMFIFSVTRLIQAIPELSNYPEETLEFILGAGIAITVYLSFKKILVYKNKLNFLLG</sequence>
<name>A0A0G0Z956_9BACT</name>
<keyword evidence="1" id="KW-1133">Transmembrane helix</keyword>
<accession>A0A0G0Z956</accession>
<proteinExistence type="predicted"/>
<comment type="caution">
    <text evidence="2">The sequence shown here is derived from an EMBL/GenBank/DDBJ whole genome shotgun (WGS) entry which is preliminary data.</text>
</comment>
<feature type="transmembrane region" description="Helical" evidence="1">
    <location>
        <begin position="29"/>
        <end position="47"/>
    </location>
</feature>
<feature type="transmembrane region" description="Helical" evidence="1">
    <location>
        <begin position="59"/>
        <end position="79"/>
    </location>
</feature>
<evidence type="ECO:0000313" key="2">
    <source>
        <dbReference type="EMBL" id="KKS45237.1"/>
    </source>
</evidence>
<organism evidence="2 3">
    <name type="scientific">Candidatus Gottesmanbacteria bacterium GW2011_GWA2_42_18</name>
    <dbReference type="NCBI Taxonomy" id="1618442"/>
    <lineage>
        <taxon>Bacteria</taxon>
        <taxon>Candidatus Gottesmaniibacteriota</taxon>
    </lineage>
</organism>